<dbReference type="InterPro" id="IPR011048">
    <property type="entry name" value="Haem_d1_sf"/>
</dbReference>
<dbReference type="OrthoDB" id="531718at2"/>
<name>A0A3R9Y4Y4_9HYPH</name>
<sequence length="262" mass="27164">MTHSSIIRSLAASAALVALTGAAAAAPAIGLTGDRTLVWFDTDRPEITRTVEVEGVEMLQGIDMRPADKMLYGITKDGTVVTIDAETGVATAGGKLATNLPEGVMASVDFNPMADRLRLMGSDGTNLRVNIDTGEVIEDGRLAFEAGDANAETEPKVLATSYMNAYGKPESTAMYNVDAAGNFIHQTKPNDGVLKTIGSLGIPASETMAMDIQTTADGTNTIWLAAGDALYTIDVDTGTATKAGDITGAPGPLRDIAILPAM</sequence>
<dbReference type="SUPFAM" id="SSF51004">
    <property type="entry name" value="C-terminal (heme d1) domain of cytochrome cd1-nitrite reductase"/>
    <property type="match status" value="1"/>
</dbReference>
<feature type="signal peptide" evidence="1">
    <location>
        <begin position="1"/>
        <end position="25"/>
    </location>
</feature>
<protein>
    <submittedName>
        <fullName evidence="3">DUF4394 domain-containing protein</fullName>
    </submittedName>
</protein>
<organism evidence="3 4">
    <name type="scientific">Aquibium carbonis</name>
    <dbReference type="NCBI Taxonomy" id="2495581"/>
    <lineage>
        <taxon>Bacteria</taxon>
        <taxon>Pseudomonadati</taxon>
        <taxon>Pseudomonadota</taxon>
        <taxon>Alphaproteobacteria</taxon>
        <taxon>Hyphomicrobiales</taxon>
        <taxon>Phyllobacteriaceae</taxon>
        <taxon>Aquibium</taxon>
    </lineage>
</organism>
<dbReference type="Proteomes" id="UP000278398">
    <property type="component" value="Unassembled WGS sequence"/>
</dbReference>
<feature type="chain" id="PRO_5018778679" evidence="1">
    <location>
        <begin position="26"/>
        <end position="262"/>
    </location>
</feature>
<reference evidence="3 4" key="1">
    <citation type="submission" date="2018-12" db="EMBL/GenBank/DDBJ databases">
        <title>Mesorhizobium carbonis sp. nov., isolated from coal mine water.</title>
        <authorList>
            <person name="Xin W."/>
            <person name="Xu Z."/>
            <person name="Xiang F."/>
            <person name="Zhang J."/>
            <person name="Xi L."/>
            <person name="Liu J."/>
        </authorList>
    </citation>
    <scope>NUCLEOTIDE SEQUENCE [LARGE SCALE GENOMIC DNA]</scope>
    <source>
        <strain evidence="3 4">B2.3</strain>
    </source>
</reference>
<accession>A0A3R9Y4Y4</accession>
<dbReference type="InterPro" id="IPR025507">
    <property type="entry name" value="DUF4394"/>
</dbReference>
<comment type="caution">
    <text evidence="3">The sequence shown here is derived from an EMBL/GenBank/DDBJ whole genome shotgun (WGS) entry which is preliminary data.</text>
</comment>
<keyword evidence="1" id="KW-0732">Signal</keyword>
<proteinExistence type="predicted"/>
<dbReference type="EMBL" id="RWKW01000096">
    <property type="protein sequence ID" value="RST84346.1"/>
    <property type="molecule type" value="Genomic_DNA"/>
</dbReference>
<evidence type="ECO:0000313" key="4">
    <source>
        <dbReference type="Proteomes" id="UP000278398"/>
    </source>
</evidence>
<dbReference type="Pfam" id="PF14339">
    <property type="entry name" value="DUF4394"/>
    <property type="match status" value="1"/>
</dbReference>
<evidence type="ECO:0000313" key="3">
    <source>
        <dbReference type="EMBL" id="RST84346.1"/>
    </source>
</evidence>
<dbReference type="RefSeq" id="WP_126701943.1">
    <property type="nucleotide sequence ID" value="NZ_RWKW01000096.1"/>
</dbReference>
<gene>
    <name evidence="3" type="ORF">EJC49_21285</name>
</gene>
<feature type="domain" description="DUF4394" evidence="2">
    <location>
        <begin position="36"/>
        <end position="257"/>
    </location>
</feature>
<evidence type="ECO:0000259" key="2">
    <source>
        <dbReference type="Pfam" id="PF14339"/>
    </source>
</evidence>
<keyword evidence="4" id="KW-1185">Reference proteome</keyword>
<evidence type="ECO:0000256" key="1">
    <source>
        <dbReference type="SAM" id="SignalP"/>
    </source>
</evidence>
<dbReference type="AlphaFoldDB" id="A0A3R9Y4Y4"/>